<proteinExistence type="predicted"/>
<dbReference type="OrthoDB" id="2082444at2"/>
<protein>
    <submittedName>
        <fullName evidence="1">Uncharacterized protein</fullName>
    </submittedName>
</protein>
<dbReference type="InterPro" id="IPR058705">
    <property type="entry name" value="A_ENA"/>
</dbReference>
<dbReference type="AlphaFoldDB" id="A0A431UPR1"/>
<dbReference type="Pfam" id="PF26595">
    <property type="entry name" value="A_ENA"/>
    <property type="match status" value="1"/>
</dbReference>
<dbReference type="Proteomes" id="UP000276349">
    <property type="component" value="Unassembled WGS sequence"/>
</dbReference>
<name>A0A431UPR1_9BACI</name>
<reference evidence="1 2" key="1">
    <citation type="submission" date="2018-12" db="EMBL/GenBank/DDBJ databases">
        <authorList>
            <person name="Yu L."/>
        </authorList>
    </citation>
    <scope>NUCLEOTIDE SEQUENCE [LARGE SCALE GENOMIC DNA]</scope>
    <source>
        <strain evidence="1 2">S5H2222</strain>
    </source>
</reference>
<dbReference type="EMBL" id="RXNR01000034">
    <property type="protein sequence ID" value="RTQ92096.1"/>
    <property type="molecule type" value="Genomic_DNA"/>
</dbReference>
<evidence type="ECO:0000313" key="1">
    <source>
        <dbReference type="EMBL" id="RTQ92096.1"/>
    </source>
</evidence>
<comment type="caution">
    <text evidence="1">The sequence shown here is derived from an EMBL/GenBank/DDBJ whole genome shotgun (WGS) entry which is preliminary data.</text>
</comment>
<dbReference type="RefSeq" id="WP_126294795.1">
    <property type="nucleotide sequence ID" value="NZ_CP155468.1"/>
</dbReference>
<accession>A0A431UPR1</accession>
<evidence type="ECO:0000313" key="2">
    <source>
        <dbReference type="Proteomes" id="UP000276349"/>
    </source>
</evidence>
<gene>
    <name evidence="1" type="ORF">EKG35_12475</name>
</gene>
<sequence length="100" mass="10867">MSQPNIPNISPAITIDRDDAINLLLASIAMEELGLAHIINAEGEKIQYSLGSAPGLSPRASFEDILKINNSVQDTITTTIKKELLLDIKLKQIIQLISNS</sequence>
<organism evidence="1 2">
    <name type="scientific">Lysinibacillus telephonicus</name>
    <dbReference type="NCBI Taxonomy" id="1714840"/>
    <lineage>
        <taxon>Bacteria</taxon>
        <taxon>Bacillati</taxon>
        <taxon>Bacillota</taxon>
        <taxon>Bacilli</taxon>
        <taxon>Bacillales</taxon>
        <taxon>Bacillaceae</taxon>
        <taxon>Lysinibacillus</taxon>
    </lineage>
</organism>
<keyword evidence="2" id="KW-1185">Reference proteome</keyword>